<keyword evidence="6" id="KW-0812">Transmembrane</keyword>
<sequence length="203" mass="23294">MLTRNCLQVIEFLKFFVHFWFTFTHPDDFNNVNYNAVAIVIILSLIWRYLMDFDTEVTLAQATSTETNWLLPKDAISLRYGTCQEEDLESGKCSSSSDELYDGKICIICYDEQRNCFFIPCGHCATCYVCAQRIMDGDSKTCPVCRRLVHKCLEGQQPSEPGEALAPGQRRRWATQGRKASEWRRRTAAERDVLDAGEAIIRP</sequence>
<dbReference type="Pfam" id="PF13920">
    <property type="entry name" value="zf-C3HC4_3"/>
    <property type="match status" value="1"/>
</dbReference>
<dbReference type="EMBL" id="JAVXUO010003001">
    <property type="protein sequence ID" value="KAK2967654.1"/>
    <property type="molecule type" value="Genomic_DNA"/>
</dbReference>
<evidence type="ECO:0000313" key="9">
    <source>
        <dbReference type="Proteomes" id="UP001187471"/>
    </source>
</evidence>
<dbReference type="GO" id="GO:0008270">
    <property type="term" value="F:zinc ion binding"/>
    <property type="evidence" value="ECO:0007669"/>
    <property type="project" value="UniProtKB-KW"/>
</dbReference>
<keyword evidence="2 4" id="KW-0863">Zinc-finger</keyword>
<organism evidence="8 9">
    <name type="scientific">Escallonia rubra</name>
    <dbReference type="NCBI Taxonomy" id="112253"/>
    <lineage>
        <taxon>Eukaryota</taxon>
        <taxon>Viridiplantae</taxon>
        <taxon>Streptophyta</taxon>
        <taxon>Embryophyta</taxon>
        <taxon>Tracheophyta</taxon>
        <taxon>Spermatophyta</taxon>
        <taxon>Magnoliopsida</taxon>
        <taxon>eudicotyledons</taxon>
        <taxon>Gunneridae</taxon>
        <taxon>Pentapetalae</taxon>
        <taxon>asterids</taxon>
        <taxon>campanulids</taxon>
        <taxon>Escalloniales</taxon>
        <taxon>Escalloniaceae</taxon>
        <taxon>Escallonia</taxon>
    </lineage>
</organism>
<dbReference type="AlphaFoldDB" id="A0AA88QC88"/>
<keyword evidence="6" id="KW-1133">Transmembrane helix</keyword>
<name>A0AA88QC88_9ASTE</name>
<dbReference type="GO" id="GO:0016567">
    <property type="term" value="P:protein ubiquitination"/>
    <property type="evidence" value="ECO:0007669"/>
    <property type="project" value="TreeGrafter"/>
</dbReference>
<evidence type="ECO:0000256" key="3">
    <source>
        <dbReference type="ARBA" id="ARBA00022833"/>
    </source>
</evidence>
<reference evidence="8" key="1">
    <citation type="submission" date="2022-12" db="EMBL/GenBank/DDBJ databases">
        <title>Draft genome assemblies for two species of Escallonia (Escalloniales).</title>
        <authorList>
            <person name="Chanderbali A."/>
            <person name="Dervinis C."/>
            <person name="Anghel I."/>
            <person name="Soltis D."/>
            <person name="Soltis P."/>
            <person name="Zapata F."/>
        </authorList>
    </citation>
    <scope>NUCLEOTIDE SEQUENCE</scope>
    <source>
        <strain evidence="8">UCBG92.1500</strain>
        <tissue evidence="8">Leaf</tissue>
    </source>
</reference>
<protein>
    <recommendedName>
        <fullName evidence="7">RING-type domain-containing protein</fullName>
    </recommendedName>
</protein>
<feature type="domain" description="RING-type" evidence="7">
    <location>
        <begin position="106"/>
        <end position="146"/>
    </location>
</feature>
<dbReference type="InterPro" id="IPR013083">
    <property type="entry name" value="Znf_RING/FYVE/PHD"/>
</dbReference>
<dbReference type="InterPro" id="IPR001841">
    <property type="entry name" value="Znf_RING"/>
</dbReference>
<evidence type="ECO:0000259" key="7">
    <source>
        <dbReference type="PROSITE" id="PS50089"/>
    </source>
</evidence>
<dbReference type="PANTHER" id="PTHR46858">
    <property type="entry name" value="OS05G0521000 PROTEIN"/>
    <property type="match status" value="1"/>
</dbReference>
<evidence type="ECO:0000256" key="1">
    <source>
        <dbReference type="ARBA" id="ARBA00022723"/>
    </source>
</evidence>
<evidence type="ECO:0000256" key="5">
    <source>
        <dbReference type="SAM" id="MobiDB-lite"/>
    </source>
</evidence>
<dbReference type="Proteomes" id="UP001187471">
    <property type="component" value="Unassembled WGS sequence"/>
</dbReference>
<gene>
    <name evidence="8" type="ORF">RJ640_030525</name>
</gene>
<evidence type="ECO:0000256" key="4">
    <source>
        <dbReference type="PROSITE-ProRule" id="PRU00175"/>
    </source>
</evidence>
<dbReference type="SMART" id="SM00184">
    <property type="entry name" value="RING"/>
    <property type="match status" value="1"/>
</dbReference>
<evidence type="ECO:0000256" key="6">
    <source>
        <dbReference type="SAM" id="Phobius"/>
    </source>
</evidence>
<dbReference type="GO" id="GO:0061630">
    <property type="term" value="F:ubiquitin protein ligase activity"/>
    <property type="evidence" value="ECO:0007669"/>
    <property type="project" value="TreeGrafter"/>
</dbReference>
<dbReference type="Gene3D" id="3.30.40.10">
    <property type="entry name" value="Zinc/RING finger domain, C3HC4 (zinc finger)"/>
    <property type="match status" value="1"/>
</dbReference>
<comment type="caution">
    <text evidence="8">The sequence shown here is derived from an EMBL/GenBank/DDBJ whole genome shotgun (WGS) entry which is preliminary data.</text>
</comment>
<keyword evidence="1" id="KW-0479">Metal-binding</keyword>
<evidence type="ECO:0000313" key="8">
    <source>
        <dbReference type="EMBL" id="KAK2967654.1"/>
    </source>
</evidence>
<proteinExistence type="predicted"/>
<feature type="transmembrane region" description="Helical" evidence="6">
    <location>
        <begin position="32"/>
        <end position="50"/>
    </location>
</feature>
<accession>A0AA88QC88</accession>
<dbReference type="PROSITE" id="PS50089">
    <property type="entry name" value="ZF_RING_2"/>
    <property type="match status" value="1"/>
</dbReference>
<keyword evidence="3" id="KW-0862">Zinc</keyword>
<feature type="region of interest" description="Disordered" evidence="5">
    <location>
        <begin position="157"/>
        <end position="177"/>
    </location>
</feature>
<keyword evidence="9" id="KW-1185">Reference proteome</keyword>
<keyword evidence="6" id="KW-0472">Membrane</keyword>
<dbReference type="PANTHER" id="PTHR46858:SF15">
    <property type="entry name" value="DEATH-ASSOCIATED INHIBITOR OF APOPTOSIS 1-LIKE"/>
    <property type="match status" value="1"/>
</dbReference>
<dbReference type="SUPFAM" id="SSF57850">
    <property type="entry name" value="RING/U-box"/>
    <property type="match status" value="1"/>
</dbReference>
<evidence type="ECO:0000256" key="2">
    <source>
        <dbReference type="ARBA" id="ARBA00022771"/>
    </source>
</evidence>